<protein>
    <submittedName>
        <fullName evidence="2">Uncharacterized protein</fullName>
    </submittedName>
</protein>
<proteinExistence type="predicted"/>
<feature type="region of interest" description="Disordered" evidence="1">
    <location>
        <begin position="22"/>
        <end position="53"/>
    </location>
</feature>
<organism evidence="2 3">
    <name type="scientific">Musa troglodytarum</name>
    <name type="common">fe'i banana</name>
    <dbReference type="NCBI Taxonomy" id="320322"/>
    <lineage>
        <taxon>Eukaryota</taxon>
        <taxon>Viridiplantae</taxon>
        <taxon>Streptophyta</taxon>
        <taxon>Embryophyta</taxon>
        <taxon>Tracheophyta</taxon>
        <taxon>Spermatophyta</taxon>
        <taxon>Magnoliopsida</taxon>
        <taxon>Liliopsida</taxon>
        <taxon>Zingiberales</taxon>
        <taxon>Musaceae</taxon>
        <taxon>Musa</taxon>
    </lineage>
</organism>
<reference evidence="2" key="1">
    <citation type="submission" date="2022-05" db="EMBL/GenBank/DDBJ databases">
        <title>The Musa troglodytarum L. genome provides insights into the mechanism of non-climacteric behaviour and enrichment of carotenoids.</title>
        <authorList>
            <person name="Wang J."/>
        </authorList>
    </citation>
    <scope>NUCLEOTIDE SEQUENCE</scope>
    <source>
        <tissue evidence="2">Leaf</tissue>
    </source>
</reference>
<evidence type="ECO:0000313" key="3">
    <source>
        <dbReference type="Proteomes" id="UP001055439"/>
    </source>
</evidence>
<sequence>MNAMVWVRGDPTLHPHTRARAQRSLSDANARWGPWPPPLPIRSPTPAGRASSAGASLTLPVPFTGRNAVIAANPRYGLSGVGWGWRRDAIRNRPRRRPPTTSFPPSAFWSIIPLIPFFIPSDGDGWMEKGYFKSGRASKAKRRESRRLILHDRNRSSAACGGPRCPDSWGTAVPTPLRPHNPSAPTESKVWKGSS</sequence>
<evidence type="ECO:0000313" key="2">
    <source>
        <dbReference type="EMBL" id="URE23291.1"/>
    </source>
</evidence>
<gene>
    <name evidence="2" type="ORF">MUK42_14138</name>
</gene>
<name>A0A9E7GWY5_9LILI</name>
<dbReference type="EMBL" id="CP097510">
    <property type="protein sequence ID" value="URE23291.1"/>
    <property type="molecule type" value="Genomic_DNA"/>
</dbReference>
<keyword evidence="3" id="KW-1185">Reference proteome</keyword>
<dbReference type="Proteomes" id="UP001055439">
    <property type="component" value="Chromosome 8"/>
</dbReference>
<evidence type="ECO:0000256" key="1">
    <source>
        <dbReference type="SAM" id="MobiDB-lite"/>
    </source>
</evidence>
<feature type="compositionally biased region" description="Pro residues" evidence="1">
    <location>
        <begin position="34"/>
        <end position="43"/>
    </location>
</feature>
<feature type="region of interest" description="Disordered" evidence="1">
    <location>
        <begin position="155"/>
        <end position="195"/>
    </location>
</feature>
<dbReference type="AlphaFoldDB" id="A0A9E7GWY5"/>
<accession>A0A9E7GWY5</accession>